<dbReference type="Gene3D" id="1.20.5.1070">
    <property type="entry name" value="Head and neck region of the ectodomain of NDV fusion glycoprotein"/>
    <property type="match status" value="1"/>
</dbReference>
<dbReference type="RefSeq" id="WP_345862806.1">
    <property type="nucleotide sequence ID" value="NZ_JBDIMF010000001.1"/>
</dbReference>
<accession>A0ABU9XND1</accession>
<reference evidence="1 2" key="1">
    <citation type="submission" date="2024-05" db="EMBL/GenBank/DDBJ databases">
        <authorList>
            <person name="Liu Q."/>
            <person name="Xin Y.-H."/>
        </authorList>
    </citation>
    <scope>NUCLEOTIDE SEQUENCE [LARGE SCALE GENOMIC DNA]</scope>
    <source>
        <strain evidence="1 2">CGMCC 1.15349</strain>
    </source>
</reference>
<dbReference type="EMBL" id="JBDIMF010000001">
    <property type="protein sequence ID" value="MEN2785340.1"/>
    <property type="molecule type" value="Genomic_DNA"/>
</dbReference>
<name>A0ABU9XND1_9SPHN</name>
<keyword evidence="2" id="KW-1185">Reference proteome</keyword>
<proteinExistence type="predicted"/>
<evidence type="ECO:0000313" key="2">
    <source>
        <dbReference type="Proteomes" id="UP001404104"/>
    </source>
</evidence>
<protein>
    <submittedName>
        <fullName evidence="1">Uncharacterized protein</fullName>
    </submittedName>
</protein>
<gene>
    <name evidence="1" type="ORF">ABC969_02770</name>
</gene>
<organism evidence="1 2">
    <name type="scientific">Sphingomonas qilianensis</name>
    <dbReference type="NCBI Taxonomy" id="1736690"/>
    <lineage>
        <taxon>Bacteria</taxon>
        <taxon>Pseudomonadati</taxon>
        <taxon>Pseudomonadota</taxon>
        <taxon>Alphaproteobacteria</taxon>
        <taxon>Sphingomonadales</taxon>
        <taxon>Sphingomonadaceae</taxon>
        <taxon>Sphingomonas</taxon>
    </lineage>
</organism>
<evidence type="ECO:0000313" key="1">
    <source>
        <dbReference type="EMBL" id="MEN2785340.1"/>
    </source>
</evidence>
<dbReference type="Proteomes" id="UP001404104">
    <property type="component" value="Unassembled WGS sequence"/>
</dbReference>
<sequence length="76" mass="8774">MTLEQGDLILEILKKMQSDVAEMKHELAVQSMRISALEDHFRGTLTTLYSIQADVAHLKVRVDRIEERIGLRDTEH</sequence>
<comment type="caution">
    <text evidence="1">The sequence shown here is derived from an EMBL/GenBank/DDBJ whole genome shotgun (WGS) entry which is preliminary data.</text>
</comment>